<dbReference type="EMBL" id="BMKR01000004">
    <property type="protein sequence ID" value="GGF68271.1"/>
    <property type="molecule type" value="Genomic_DNA"/>
</dbReference>
<feature type="DNA-binding region" description="H-T-H motif" evidence="2">
    <location>
        <begin position="31"/>
        <end position="50"/>
    </location>
</feature>
<name>A0A917FD99_9BACL</name>
<accession>A0A917FD99</accession>
<dbReference type="InterPro" id="IPR050624">
    <property type="entry name" value="HTH-type_Tx_Regulator"/>
</dbReference>
<keyword evidence="3" id="KW-0812">Transmembrane</keyword>
<dbReference type="InterPro" id="IPR009057">
    <property type="entry name" value="Homeodomain-like_sf"/>
</dbReference>
<proteinExistence type="predicted"/>
<dbReference type="PANTHER" id="PTHR43479">
    <property type="entry name" value="ACREF/ENVCD OPERON REPRESSOR-RELATED"/>
    <property type="match status" value="1"/>
</dbReference>
<evidence type="ECO:0000256" key="1">
    <source>
        <dbReference type="ARBA" id="ARBA00023125"/>
    </source>
</evidence>
<dbReference type="PRINTS" id="PR00455">
    <property type="entry name" value="HTHTETR"/>
</dbReference>
<gene>
    <name evidence="5" type="ORF">GCM10010912_11590</name>
</gene>
<reference evidence="5" key="1">
    <citation type="journal article" date="2014" name="Int. J. Syst. Evol. Microbiol.">
        <title>Complete genome sequence of Corynebacterium casei LMG S-19264T (=DSM 44701T), isolated from a smear-ripened cheese.</title>
        <authorList>
            <consortium name="US DOE Joint Genome Institute (JGI-PGF)"/>
            <person name="Walter F."/>
            <person name="Albersmeier A."/>
            <person name="Kalinowski J."/>
            <person name="Ruckert C."/>
        </authorList>
    </citation>
    <scope>NUCLEOTIDE SEQUENCE</scope>
    <source>
        <strain evidence="5">CGMCC 1.16134</strain>
    </source>
</reference>
<feature type="domain" description="HTH tetR-type" evidence="4">
    <location>
        <begin position="8"/>
        <end position="68"/>
    </location>
</feature>
<dbReference type="Pfam" id="PF00440">
    <property type="entry name" value="TetR_N"/>
    <property type="match status" value="1"/>
</dbReference>
<dbReference type="Proteomes" id="UP000637643">
    <property type="component" value="Unassembled WGS sequence"/>
</dbReference>
<organism evidence="5 6">
    <name type="scientific">Paenibacillus albidus</name>
    <dbReference type="NCBI Taxonomy" id="2041023"/>
    <lineage>
        <taxon>Bacteria</taxon>
        <taxon>Bacillati</taxon>
        <taxon>Bacillota</taxon>
        <taxon>Bacilli</taxon>
        <taxon>Bacillales</taxon>
        <taxon>Paenibacillaceae</taxon>
        <taxon>Paenibacillus</taxon>
    </lineage>
</organism>
<feature type="transmembrane region" description="Helical" evidence="3">
    <location>
        <begin position="148"/>
        <end position="170"/>
    </location>
</feature>
<reference evidence="5" key="2">
    <citation type="submission" date="2020-09" db="EMBL/GenBank/DDBJ databases">
        <authorList>
            <person name="Sun Q."/>
            <person name="Zhou Y."/>
        </authorList>
    </citation>
    <scope>NUCLEOTIDE SEQUENCE</scope>
    <source>
        <strain evidence="5">CGMCC 1.16134</strain>
    </source>
</reference>
<sequence length="195" mass="22557">MPLTDKNSETKELILRTALDMFRQEGFESVTIRKIAARSSTNVSLVNYYFGSKDKLINEVIKILLSGFQESFTVLNELTLPPKQRLKAFLLHYVQVIQQYPELVARIITMGTTMFTSQYEYGEFMQAIGFHKIQGILMEITKEQNPELLMMMMMQIFGAIFMPALMLPILEAGAGVRVNPVEWQIDLLFERYFHN</sequence>
<keyword evidence="3" id="KW-1133">Transmembrane helix</keyword>
<dbReference type="RefSeq" id="WP_189022850.1">
    <property type="nucleotide sequence ID" value="NZ_BMKR01000004.1"/>
</dbReference>
<protein>
    <recommendedName>
        <fullName evidence="4">HTH tetR-type domain-containing protein</fullName>
    </recommendedName>
</protein>
<dbReference type="PANTHER" id="PTHR43479:SF11">
    <property type="entry name" value="ACREF_ENVCD OPERON REPRESSOR-RELATED"/>
    <property type="match status" value="1"/>
</dbReference>
<dbReference type="PROSITE" id="PS50977">
    <property type="entry name" value="HTH_TETR_2"/>
    <property type="match status" value="1"/>
</dbReference>
<keyword evidence="6" id="KW-1185">Reference proteome</keyword>
<evidence type="ECO:0000256" key="3">
    <source>
        <dbReference type="SAM" id="Phobius"/>
    </source>
</evidence>
<dbReference type="AlphaFoldDB" id="A0A917FD99"/>
<dbReference type="InterPro" id="IPR001647">
    <property type="entry name" value="HTH_TetR"/>
</dbReference>
<keyword evidence="3" id="KW-0472">Membrane</keyword>
<comment type="caution">
    <text evidence="5">The sequence shown here is derived from an EMBL/GenBank/DDBJ whole genome shotgun (WGS) entry which is preliminary data.</text>
</comment>
<dbReference type="SUPFAM" id="SSF46689">
    <property type="entry name" value="Homeodomain-like"/>
    <property type="match status" value="1"/>
</dbReference>
<dbReference type="Gene3D" id="1.10.357.10">
    <property type="entry name" value="Tetracycline Repressor, domain 2"/>
    <property type="match status" value="1"/>
</dbReference>
<evidence type="ECO:0000313" key="6">
    <source>
        <dbReference type="Proteomes" id="UP000637643"/>
    </source>
</evidence>
<evidence type="ECO:0000256" key="2">
    <source>
        <dbReference type="PROSITE-ProRule" id="PRU00335"/>
    </source>
</evidence>
<dbReference type="GO" id="GO:0003677">
    <property type="term" value="F:DNA binding"/>
    <property type="evidence" value="ECO:0007669"/>
    <property type="project" value="UniProtKB-UniRule"/>
</dbReference>
<evidence type="ECO:0000259" key="4">
    <source>
        <dbReference type="PROSITE" id="PS50977"/>
    </source>
</evidence>
<keyword evidence="1 2" id="KW-0238">DNA-binding</keyword>
<evidence type="ECO:0000313" key="5">
    <source>
        <dbReference type="EMBL" id="GGF68271.1"/>
    </source>
</evidence>